<comment type="caution">
    <text evidence="2">The sequence shown here is derived from an EMBL/GenBank/DDBJ whole genome shotgun (WGS) entry which is preliminary data.</text>
</comment>
<evidence type="ECO:0000313" key="2">
    <source>
        <dbReference type="EMBL" id="TEB22523.1"/>
    </source>
</evidence>
<evidence type="ECO:0008006" key="4">
    <source>
        <dbReference type="Google" id="ProtNLM"/>
    </source>
</evidence>
<dbReference type="EMBL" id="QPFP01000090">
    <property type="protein sequence ID" value="TEB22523.1"/>
    <property type="molecule type" value="Genomic_DNA"/>
</dbReference>
<evidence type="ECO:0000256" key="1">
    <source>
        <dbReference type="SAM" id="MobiDB-lite"/>
    </source>
</evidence>
<dbReference type="InterPro" id="IPR011011">
    <property type="entry name" value="Znf_FYVE_PHD"/>
</dbReference>
<feature type="compositionally biased region" description="Basic and acidic residues" evidence="1">
    <location>
        <begin position="1158"/>
        <end position="1167"/>
    </location>
</feature>
<protein>
    <recommendedName>
        <fullName evidence="4">PHD-type domain-containing protein</fullName>
    </recommendedName>
</protein>
<feature type="compositionally biased region" description="Low complexity" evidence="1">
    <location>
        <begin position="172"/>
        <end position="193"/>
    </location>
</feature>
<feature type="region of interest" description="Disordered" evidence="1">
    <location>
        <begin position="677"/>
        <end position="707"/>
    </location>
</feature>
<dbReference type="STRING" id="71717.A0A4Y7SKW2"/>
<feature type="region of interest" description="Disordered" evidence="1">
    <location>
        <begin position="122"/>
        <end position="208"/>
    </location>
</feature>
<dbReference type="Proteomes" id="UP000298030">
    <property type="component" value="Unassembled WGS sequence"/>
</dbReference>
<name>A0A4Y7SKW2_COPMI</name>
<reference evidence="2 3" key="1">
    <citation type="journal article" date="2019" name="Nat. Ecol. Evol.">
        <title>Megaphylogeny resolves global patterns of mushroom evolution.</title>
        <authorList>
            <person name="Varga T."/>
            <person name="Krizsan K."/>
            <person name="Foldi C."/>
            <person name="Dima B."/>
            <person name="Sanchez-Garcia M."/>
            <person name="Sanchez-Ramirez S."/>
            <person name="Szollosi G.J."/>
            <person name="Szarkandi J.G."/>
            <person name="Papp V."/>
            <person name="Albert L."/>
            <person name="Andreopoulos W."/>
            <person name="Angelini C."/>
            <person name="Antonin V."/>
            <person name="Barry K.W."/>
            <person name="Bougher N.L."/>
            <person name="Buchanan P."/>
            <person name="Buyck B."/>
            <person name="Bense V."/>
            <person name="Catcheside P."/>
            <person name="Chovatia M."/>
            <person name="Cooper J."/>
            <person name="Damon W."/>
            <person name="Desjardin D."/>
            <person name="Finy P."/>
            <person name="Geml J."/>
            <person name="Haridas S."/>
            <person name="Hughes K."/>
            <person name="Justo A."/>
            <person name="Karasinski D."/>
            <person name="Kautmanova I."/>
            <person name="Kiss B."/>
            <person name="Kocsube S."/>
            <person name="Kotiranta H."/>
            <person name="LaButti K.M."/>
            <person name="Lechner B.E."/>
            <person name="Liimatainen K."/>
            <person name="Lipzen A."/>
            <person name="Lukacs Z."/>
            <person name="Mihaltcheva S."/>
            <person name="Morgado L.N."/>
            <person name="Niskanen T."/>
            <person name="Noordeloos M.E."/>
            <person name="Ohm R.A."/>
            <person name="Ortiz-Santana B."/>
            <person name="Ovrebo C."/>
            <person name="Racz N."/>
            <person name="Riley R."/>
            <person name="Savchenko A."/>
            <person name="Shiryaev A."/>
            <person name="Soop K."/>
            <person name="Spirin V."/>
            <person name="Szebenyi C."/>
            <person name="Tomsovsky M."/>
            <person name="Tulloss R.E."/>
            <person name="Uehling J."/>
            <person name="Grigoriev I.V."/>
            <person name="Vagvolgyi C."/>
            <person name="Papp T."/>
            <person name="Martin F.M."/>
            <person name="Miettinen O."/>
            <person name="Hibbett D.S."/>
            <person name="Nagy L.G."/>
        </authorList>
    </citation>
    <scope>NUCLEOTIDE SEQUENCE [LARGE SCALE GENOMIC DNA]</scope>
    <source>
        <strain evidence="2 3">FP101781</strain>
    </source>
</reference>
<sequence length="1438" mass="158928">MLGRIARFLYRHLIDDPRDHDRQPRLGGPVLQPPGQDAAALQQRVRQLEEMVHAQQVLYLQQVLGGPQHGGSGAALAPQLPLSVLPTHPTGLQNVNIDASSRRPPFPEERHLISAQEHPALENIPPCQKPTEVPPPVTSVTTNAGSRPPKDSQATSSSASRAQGTTDGGAGASATGSADEPPAAPPGEYYPQGDVRLECPADSPDADRLGENSYVWRNYSSRMYDGEYTSFKACRGVLVCSTCHRPGRTPTQLPTGKKRSKTTVQLNPCRKCRGDMEHISCSVQTRQFTTVVAGKSMKVWIHEGIHNHPQPPPGGRLSATQQAQVDEQVVKNPTATPHQLRNGTLNSVPLHEISETLARPRSAAYQVKRSQQRQGVATPSTLKGGFAALSSLLDIKDKDGTPFLVESSLEPGCQYLMFQTEFQRKALETMIEEWEAGDPKADARHGMITDGNYSFFKEGVLVETSVFLTSTGTFVSVLYTWIKGEDTAHHYPHFFRLNKSIVARMIITRRLSKKDFVQVMDYSPAQRKAFAEAYADAIILFMGEQFTSLPKEGQEGTREGFIKEAEKATVGCTVHFLASARRLRDTSSLVPPSISSRFMEHAYTVINADTTNVQFESAVAAIQSDFPMARGWLKWWMQPWHSLLNHACGTGHDLIAGVKALLRHSQELAAQVRVAQNGGWDPLGPREPPQTRKRKKTYPRNDGRPPDTVQLLESDGHLVAAKLSHVGYEWKAPNSCFVDASAEMWFRNFAEWASKEQEILCSMIPKKAFLLFLVDHYLTRNRLQLMGGDGEHSDAMVLQELVTELKRGQEEILRYVHDVWEIVPRGTFHCAATWLVRAVQDSDTPIEVQAHFGVRYIPLRHCASGHVTIDKDSPPPVIVTPIQPNITSFLRDMYHSQPILTPEHYFRHYIPKDNAGNYLHKTAKAIPCLSEGCTHHTNITSIQVSWPKVLNCSILGVSDTLAPSKLLQWPTSFSIIDPHDGKAVQYTMTGRVLYGSKHYTSEVKIGGKEFAYDSMVSATNRGKGYSPLSPVSGAWTGGKKPQFLTYMRTSHKSITQRLWSDILTDGAKVDSVVEDSRDVHLAFESDEEMQAAILESIEMEKAREASAHSKPARKKSTGGASRLKTKPTAHVGSGATRGRRGRGKATSQVHGGRGGRGRGSEKSENRQRGRGMGGRGCGRVTNVKVAREAASESEDEGWSPESEESDGGGPYAKAMVKPSSDICKGDLKGVTQPKVPEEGVEDGYEDGSMVFLAVNHDDIPTLPQPEDTQVVNECGHLCNSVDEEDVISCIYCAREWHLKCLKGADSKYDELDEDAWCCPTCFGSSSPLPWDAEIIGQLVLIDISKYVASPPSKPLLYPAQVRRRIGGQAQLVWYPGNMYPNTKQRPSSLHFMLDANECLRWFRNPPNEAYDPHLMLMCTGLEFHGNNWDAASPPSCFI</sequence>
<dbReference type="InterPro" id="IPR013083">
    <property type="entry name" value="Znf_RING/FYVE/PHD"/>
</dbReference>
<dbReference type="SUPFAM" id="SSF57903">
    <property type="entry name" value="FYVE/PHD zinc finger"/>
    <property type="match status" value="1"/>
</dbReference>
<accession>A0A4Y7SKW2</accession>
<dbReference type="OrthoDB" id="3046222at2759"/>
<feature type="region of interest" description="Disordered" evidence="1">
    <location>
        <begin position="1101"/>
        <end position="1216"/>
    </location>
</feature>
<feature type="compositionally biased region" description="Low complexity" evidence="1">
    <location>
        <begin position="152"/>
        <end position="165"/>
    </location>
</feature>
<evidence type="ECO:0000313" key="3">
    <source>
        <dbReference type="Proteomes" id="UP000298030"/>
    </source>
</evidence>
<keyword evidence="3" id="KW-1185">Reference proteome</keyword>
<organism evidence="2 3">
    <name type="scientific">Coprinellus micaceus</name>
    <name type="common">Glistening ink-cap mushroom</name>
    <name type="synonym">Coprinus micaceus</name>
    <dbReference type="NCBI Taxonomy" id="71717"/>
    <lineage>
        <taxon>Eukaryota</taxon>
        <taxon>Fungi</taxon>
        <taxon>Dikarya</taxon>
        <taxon>Basidiomycota</taxon>
        <taxon>Agaricomycotina</taxon>
        <taxon>Agaricomycetes</taxon>
        <taxon>Agaricomycetidae</taxon>
        <taxon>Agaricales</taxon>
        <taxon>Agaricineae</taxon>
        <taxon>Psathyrellaceae</taxon>
        <taxon>Coprinellus</taxon>
    </lineage>
</organism>
<feature type="compositionally biased region" description="Basic and acidic residues" evidence="1">
    <location>
        <begin position="195"/>
        <end position="208"/>
    </location>
</feature>
<dbReference type="Gene3D" id="3.30.40.10">
    <property type="entry name" value="Zinc/RING finger domain, C3HC4 (zinc finger)"/>
    <property type="match status" value="1"/>
</dbReference>
<feature type="compositionally biased region" description="Acidic residues" evidence="1">
    <location>
        <begin position="1191"/>
        <end position="1206"/>
    </location>
</feature>
<gene>
    <name evidence="2" type="ORF">FA13DRAFT_1778725</name>
</gene>
<proteinExistence type="predicted"/>